<dbReference type="EMBL" id="QOWE01000001">
    <property type="protein sequence ID" value="RCR71717.1"/>
    <property type="molecule type" value="Genomic_DNA"/>
</dbReference>
<proteinExistence type="inferred from homology"/>
<dbReference type="SUPFAM" id="SSF55347">
    <property type="entry name" value="Glyceraldehyde-3-phosphate dehydrogenase-like, C-terminal domain"/>
    <property type="match status" value="1"/>
</dbReference>
<sequence length="325" mass="35900">MIRWGVLGLGRIAHKFVQDLQTVPDVELLAVASTSQERADEFAAQYGAKHAYGSYEDLLTCEGLDVVYIATTHNHHFENTLLCLNAGIAVLCEKPFAMNAGQVRQMVETARSKQVFLMEALWSRFMPSVQKARELAENQAIGRVKGLRADFGFIAPVVPEKRMYNKALGGGSLLDIGIYPLFLSYVFLGVPQTIKATAVFGSTGVDEQCGMVLTYAENQLAVLNSTVVSKTETDAVLYGETGNLYLPGRFHEGDSVVHQPADGEPQTFTFSRMTWGYDYEAEHVSDCLRRKKTESPLWSLDDSLNLIGLLDAVRAEAGIVYEEDK</sequence>
<feature type="domain" description="GFO/IDH/MocA-like oxidoreductase" evidence="4">
    <location>
        <begin position="129"/>
        <end position="244"/>
    </location>
</feature>
<dbReference type="Gene3D" id="3.40.50.720">
    <property type="entry name" value="NAD(P)-binding Rossmann-like Domain"/>
    <property type="match status" value="1"/>
</dbReference>
<gene>
    <name evidence="5" type="ORF">DUE52_01170</name>
</gene>
<dbReference type="GO" id="GO:0000166">
    <property type="term" value="F:nucleotide binding"/>
    <property type="evidence" value="ECO:0007669"/>
    <property type="project" value="InterPro"/>
</dbReference>
<protein>
    <submittedName>
        <fullName evidence="5">Gfo/Idh/MocA family oxidoreductase</fullName>
    </submittedName>
</protein>
<evidence type="ECO:0000256" key="2">
    <source>
        <dbReference type="ARBA" id="ARBA00023002"/>
    </source>
</evidence>
<dbReference type="RefSeq" id="WP_114404248.1">
    <property type="nucleotide sequence ID" value="NZ_QOWE01000001.1"/>
</dbReference>
<dbReference type="GO" id="GO:0016491">
    <property type="term" value="F:oxidoreductase activity"/>
    <property type="evidence" value="ECO:0007669"/>
    <property type="project" value="UniProtKB-KW"/>
</dbReference>
<keyword evidence="6" id="KW-1185">Reference proteome</keyword>
<dbReference type="Pfam" id="PF01408">
    <property type="entry name" value="GFO_IDH_MocA"/>
    <property type="match status" value="1"/>
</dbReference>
<evidence type="ECO:0000259" key="3">
    <source>
        <dbReference type="Pfam" id="PF01408"/>
    </source>
</evidence>
<dbReference type="OrthoDB" id="9795543at2"/>
<comment type="caution">
    <text evidence="5">The sequence shown here is derived from an EMBL/GenBank/DDBJ whole genome shotgun (WGS) entry which is preliminary data.</text>
</comment>
<comment type="similarity">
    <text evidence="1">Belongs to the Gfo/Idh/MocA family.</text>
</comment>
<organism evidence="5 6">
    <name type="scientific">Larkinella punicea</name>
    <dbReference type="NCBI Taxonomy" id="2315727"/>
    <lineage>
        <taxon>Bacteria</taxon>
        <taxon>Pseudomonadati</taxon>
        <taxon>Bacteroidota</taxon>
        <taxon>Cytophagia</taxon>
        <taxon>Cytophagales</taxon>
        <taxon>Spirosomataceae</taxon>
        <taxon>Larkinella</taxon>
    </lineage>
</organism>
<feature type="domain" description="Gfo/Idh/MocA-like oxidoreductase N-terminal" evidence="3">
    <location>
        <begin position="2"/>
        <end position="119"/>
    </location>
</feature>
<dbReference type="SUPFAM" id="SSF51735">
    <property type="entry name" value="NAD(P)-binding Rossmann-fold domains"/>
    <property type="match status" value="1"/>
</dbReference>
<dbReference type="InterPro" id="IPR000683">
    <property type="entry name" value="Gfo/Idh/MocA-like_OxRdtase_N"/>
</dbReference>
<evidence type="ECO:0000313" key="6">
    <source>
        <dbReference type="Proteomes" id="UP000253383"/>
    </source>
</evidence>
<dbReference type="InterPro" id="IPR036291">
    <property type="entry name" value="NAD(P)-bd_dom_sf"/>
</dbReference>
<reference evidence="5 6" key="1">
    <citation type="submission" date="2018-07" db="EMBL/GenBank/DDBJ databases">
        <title>Genome analysis of Larkinella rosea.</title>
        <authorList>
            <person name="Zhou Z."/>
            <person name="Wang G."/>
        </authorList>
    </citation>
    <scope>NUCLEOTIDE SEQUENCE [LARGE SCALE GENOMIC DNA]</scope>
    <source>
        <strain evidence="6">zzj9</strain>
    </source>
</reference>
<evidence type="ECO:0000313" key="5">
    <source>
        <dbReference type="EMBL" id="RCR71717.1"/>
    </source>
</evidence>
<dbReference type="InterPro" id="IPR055170">
    <property type="entry name" value="GFO_IDH_MocA-like_dom"/>
</dbReference>
<dbReference type="Proteomes" id="UP000253383">
    <property type="component" value="Unassembled WGS sequence"/>
</dbReference>
<evidence type="ECO:0000256" key="1">
    <source>
        <dbReference type="ARBA" id="ARBA00010928"/>
    </source>
</evidence>
<evidence type="ECO:0000259" key="4">
    <source>
        <dbReference type="Pfam" id="PF22725"/>
    </source>
</evidence>
<name>A0A368JVM8_9BACT</name>
<accession>A0A368JVM8</accession>
<dbReference type="AlphaFoldDB" id="A0A368JVM8"/>
<dbReference type="InterPro" id="IPR050984">
    <property type="entry name" value="Gfo/Idh/MocA_domain"/>
</dbReference>
<dbReference type="PANTHER" id="PTHR22604">
    <property type="entry name" value="OXIDOREDUCTASES"/>
    <property type="match status" value="1"/>
</dbReference>
<dbReference type="Pfam" id="PF22725">
    <property type="entry name" value="GFO_IDH_MocA_C3"/>
    <property type="match status" value="1"/>
</dbReference>
<keyword evidence="2" id="KW-0560">Oxidoreductase</keyword>
<dbReference type="Gene3D" id="3.30.360.10">
    <property type="entry name" value="Dihydrodipicolinate Reductase, domain 2"/>
    <property type="match status" value="1"/>
</dbReference>
<dbReference type="PANTHER" id="PTHR22604:SF105">
    <property type="entry name" value="TRANS-1,2-DIHYDROBENZENE-1,2-DIOL DEHYDROGENASE"/>
    <property type="match status" value="1"/>
</dbReference>